<dbReference type="PANTHER" id="PTHR43742:SF9">
    <property type="entry name" value="TETRATHIONATE REDUCTASE SUBUNIT A"/>
    <property type="match status" value="1"/>
</dbReference>
<accession>Q02C03</accession>
<reference evidence="5" key="1">
    <citation type="submission" date="2006-10" db="EMBL/GenBank/DDBJ databases">
        <title>Complete sequence of Solibacter usitatus Ellin6076.</title>
        <authorList>
            <consortium name="US DOE Joint Genome Institute"/>
            <person name="Copeland A."/>
            <person name="Lucas S."/>
            <person name="Lapidus A."/>
            <person name="Barry K."/>
            <person name="Detter J.C."/>
            <person name="Glavina del Rio T."/>
            <person name="Hammon N."/>
            <person name="Israni S."/>
            <person name="Dalin E."/>
            <person name="Tice H."/>
            <person name="Pitluck S."/>
            <person name="Thompson L.S."/>
            <person name="Brettin T."/>
            <person name="Bruce D."/>
            <person name="Han C."/>
            <person name="Tapia R."/>
            <person name="Gilna P."/>
            <person name="Schmutz J."/>
            <person name="Larimer F."/>
            <person name="Land M."/>
            <person name="Hauser L."/>
            <person name="Kyrpides N."/>
            <person name="Mikhailova N."/>
            <person name="Janssen P.H."/>
            <person name="Kuske C.R."/>
            <person name="Richardson P."/>
        </authorList>
    </citation>
    <scope>NUCLEOTIDE SEQUENCE</scope>
    <source>
        <strain evidence="5">Ellin6076</strain>
    </source>
</reference>
<dbReference type="GO" id="GO:0051539">
    <property type="term" value="F:4 iron, 4 sulfur cluster binding"/>
    <property type="evidence" value="ECO:0007669"/>
    <property type="project" value="UniProtKB-KW"/>
</dbReference>
<keyword evidence="4" id="KW-0560">Oxidoreductase</keyword>
<keyword evidence="3" id="KW-0732">Signal</keyword>
<evidence type="ECO:0000256" key="2">
    <source>
        <dbReference type="ARBA" id="ARBA00022505"/>
    </source>
</evidence>
<keyword evidence="1" id="KW-0411">Iron-sulfur</keyword>
<dbReference type="PANTHER" id="PTHR43742">
    <property type="entry name" value="TRIMETHYLAMINE-N-OXIDE REDUCTASE"/>
    <property type="match status" value="1"/>
</dbReference>
<gene>
    <name evidence="5" type="ordered locus">Acid_0401</name>
</gene>
<dbReference type="HOGENOM" id="CLU_000422_13_3_0"/>
<dbReference type="SUPFAM" id="SSF50692">
    <property type="entry name" value="ADC-like"/>
    <property type="match status" value="1"/>
</dbReference>
<evidence type="ECO:0000256" key="3">
    <source>
        <dbReference type="ARBA" id="ARBA00022729"/>
    </source>
</evidence>
<dbReference type="KEGG" id="sus:Acid_0401"/>
<evidence type="ECO:0000313" key="5">
    <source>
        <dbReference type="EMBL" id="ABJ81413.1"/>
    </source>
</evidence>
<dbReference type="InParanoid" id="Q02C03"/>
<dbReference type="STRING" id="234267.Acid_0401"/>
<dbReference type="InterPro" id="IPR050612">
    <property type="entry name" value="Prok_Mopterin_Oxidored"/>
</dbReference>
<keyword evidence="1" id="KW-0004">4Fe-4S</keyword>
<keyword evidence="1" id="KW-0479">Metal-binding</keyword>
<proteinExistence type="predicted"/>
<keyword evidence="1" id="KW-0408">Iron</keyword>
<sequence>MSTSQMKPSRRSVFQFAGGAAAGALLTPAPWRLITDTALWSESWPGVPLPLRGEIRAKFTNCALCTAGCAVRARCVGEQPVSLAGVAGGLCPFGLAAHHLPYHPARLKQGRIAEAAAEIAKRGTQGLALLDLNPGRTASWTYRRTMQAINGAYLAAPEPFAVDLHAAKTVLSFGVPVLDGWGNPANVFAARDGFHLIQVEPIESGTAVLADEWIPVIPGNESVIAQTILRCLQQGNLSALARQLVDNGPSVVLGDLPEIPEINRLLGAYGKTIVARPEAPVPDPWKKSAAPLTRLADLPDNSIRVLLIDEASAVDYIPWHRIARKLVRENPLVVTFTASRGGYARYANYALPVAVYPETLDDIAPAIDRVSASFKLSVPLVTPPAGMANLAEFAGALAGVQASNSLRERAGEIHRIGQGTLLTYADGKVIPLKDLTEDAFWKALNEGAEWVGQSSEPIAPPLQPVPVAAAESSSDLPLVAIAQPHTPPGSPLMTKLYQESNLRLAPNRIVLSPADAATARVRNNGRAILQTRLGKCAVEVTIDPAVPQGSVRVGGSPGIQDVCGPAARAKVVSA</sequence>
<evidence type="ECO:0000256" key="1">
    <source>
        <dbReference type="ARBA" id="ARBA00022485"/>
    </source>
</evidence>
<dbReference type="SUPFAM" id="SSF53706">
    <property type="entry name" value="Formate dehydrogenase/DMSO reductase, domains 1-3"/>
    <property type="match status" value="1"/>
</dbReference>
<dbReference type="InterPro" id="IPR009010">
    <property type="entry name" value="Asp_de-COase-like_dom_sf"/>
</dbReference>
<protein>
    <submittedName>
        <fullName evidence="5">Anaerobic dehydrogenases typically selenocysteine-containing-like protein</fullName>
    </submittedName>
</protein>
<keyword evidence="2" id="KW-0500">Molybdenum</keyword>
<dbReference type="AlphaFoldDB" id="Q02C03"/>
<dbReference type="PROSITE" id="PS51318">
    <property type="entry name" value="TAT"/>
    <property type="match status" value="1"/>
</dbReference>
<dbReference type="EMBL" id="CP000473">
    <property type="protein sequence ID" value="ABJ81413.1"/>
    <property type="molecule type" value="Genomic_DNA"/>
</dbReference>
<dbReference type="eggNOG" id="COG0243">
    <property type="taxonomic scope" value="Bacteria"/>
</dbReference>
<dbReference type="InterPro" id="IPR006311">
    <property type="entry name" value="TAT_signal"/>
</dbReference>
<organism evidence="5">
    <name type="scientific">Solibacter usitatus (strain Ellin6076)</name>
    <dbReference type="NCBI Taxonomy" id="234267"/>
    <lineage>
        <taxon>Bacteria</taxon>
        <taxon>Pseudomonadati</taxon>
        <taxon>Acidobacteriota</taxon>
        <taxon>Terriglobia</taxon>
        <taxon>Bryobacterales</taxon>
        <taxon>Solibacteraceae</taxon>
        <taxon>Candidatus Solibacter</taxon>
    </lineage>
</organism>
<dbReference type="Gene3D" id="3.40.228.10">
    <property type="entry name" value="Dimethylsulfoxide Reductase, domain 2"/>
    <property type="match status" value="1"/>
</dbReference>
<evidence type="ECO:0000256" key="4">
    <source>
        <dbReference type="ARBA" id="ARBA00023002"/>
    </source>
</evidence>
<name>Q02C03_SOLUE</name>
<dbReference type="GO" id="GO:0016491">
    <property type="term" value="F:oxidoreductase activity"/>
    <property type="evidence" value="ECO:0007669"/>
    <property type="project" value="UniProtKB-KW"/>
</dbReference>